<feature type="compositionally biased region" description="Low complexity" evidence="1">
    <location>
        <begin position="64"/>
        <end position="75"/>
    </location>
</feature>
<dbReference type="InterPro" id="IPR006311">
    <property type="entry name" value="TAT_signal"/>
</dbReference>
<organism evidence="2 3">
    <name type="scientific">Arthrobacter ginsengisoli</name>
    <dbReference type="NCBI Taxonomy" id="1356565"/>
    <lineage>
        <taxon>Bacteria</taxon>
        <taxon>Bacillati</taxon>
        <taxon>Actinomycetota</taxon>
        <taxon>Actinomycetes</taxon>
        <taxon>Micrococcales</taxon>
        <taxon>Micrococcaceae</taxon>
        <taxon>Arthrobacter</taxon>
    </lineage>
</organism>
<sequence length="191" mass="19072">MSEIKTLAAPKASFDRRAVVKGAAWSVPVIAAAIAAPAAAASELKATAAFTSATGKIKYHLRGSEGSPSNNKNGNGPTGFSIKNSVTGSITGAISGTIIITPSTGGPDLSVYTLTSAGLPIALFADSDNTTGYRASFLTNSTTIAPNGSLAFAMAFNFAASTPNGTGSMTILLKFPGGRVLTLGPTTLSLG</sequence>
<accession>A0ABU1UDC3</accession>
<protein>
    <submittedName>
        <fullName evidence="2">Uncharacterized protein</fullName>
    </submittedName>
</protein>
<evidence type="ECO:0000256" key="1">
    <source>
        <dbReference type="SAM" id="MobiDB-lite"/>
    </source>
</evidence>
<reference evidence="2 3" key="1">
    <citation type="submission" date="2023-07" db="EMBL/GenBank/DDBJ databases">
        <title>Sorghum-associated microbial communities from plants grown in Nebraska, USA.</title>
        <authorList>
            <person name="Schachtman D."/>
        </authorList>
    </citation>
    <scope>NUCLEOTIDE SEQUENCE [LARGE SCALE GENOMIC DNA]</scope>
    <source>
        <strain evidence="2 3">BE167</strain>
    </source>
</reference>
<dbReference type="RefSeq" id="WP_310057512.1">
    <property type="nucleotide sequence ID" value="NZ_JAVDVQ010000009.1"/>
</dbReference>
<name>A0ABU1UDC3_9MICC</name>
<dbReference type="PROSITE" id="PS51318">
    <property type="entry name" value="TAT"/>
    <property type="match status" value="1"/>
</dbReference>
<gene>
    <name evidence="2" type="ORF">J2X01_002492</name>
</gene>
<evidence type="ECO:0000313" key="3">
    <source>
        <dbReference type="Proteomes" id="UP001252243"/>
    </source>
</evidence>
<keyword evidence="3" id="KW-1185">Reference proteome</keyword>
<comment type="caution">
    <text evidence="2">The sequence shown here is derived from an EMBL/GenBank/DDBJ whole genome shotgun (WGS) entry which is preliminary data.</text>
</comment>
<feature type="region of interest" description="Disordered" evidence="1">
    <location>
        <begin position="61"/>
        <end position="80"/>
    </location>
</feature>
<dbReference type="EMBL" id="JAVDVQ010000009">
    <property type="protein sequence ID" value="MDR7083199.1"/>
    <property type="molecule type" value="Genomic_DNA"/>
</dbReference>
<dbReference type="Proteomes" id="UP001252243">
    <property type="component" value="Unassembled WGS sequence"/>
</dbReference>
<evidence type="ECO:0000313" key="2">
    <source>
        <dbReference type="EMBL" id="MDR7083199.1"/>
    </source>
</evidence>
<proteinExistence type="predicted"/>